<keyword evidence="2" id="KW-1185">Reference proteome</keyword>
<evidence type="ECO:0000313" key="2">
    <source>
        <dbReference type="Proteomes" id="UP000000461"/>
    </source>
</evidence>
<proteinExistence type="predicted"/>
<sequence length="165" mass="18732">MIRSRNEPPEVTSGKMQERWAAQRASIHGMLCLPHTLNANWQQVSAMIWAHCDGRVVGEWQDRPVPGWTAEHIQAPFDICMVQDPNAKTLQDADLALRMITTLLPDAALEIKKCKGRDGEWETLIDTRCAQVAKHRGMIWGFGPGIALATWRAYFSYLQKEPTYD</sequence>
<dbReference type="Proteomes" id="UP000000461">
    <property type="component" value="Segment"/>
</dbReference>
<evidence type="ECO:0000313" key="1">
    <source>
        <dbReference type="EMBL" id="AFU86744.1"/>
    </source>
</evidence>
<dbReference type="OrthoDB" id="31815at10239"/>
<name>K4JND8_9CAUD</name>
<reference evidence="1 2" key="1">
    <citation type="journal article" date="2012" name="BMC Genomics">
        <title>The Caulobacter crescentus phage phiCbK: genomics of a canonical phage.</title>
        <authorList>
            <person name="Gill J.J."/>
            <person name="Berry J.D."/>
            <person name="Russell W.K."/>
            <person name="Lessor L."/>
            <person name="Escobar Garcia D.A."/>
            <person name="Hernandez D."/>
            <person name="Kane A."/>
            <person name="Keene J."/>
            <person name="Maddox M."/>
            <person name="Martin R."/>
            <person name="Mohan S."/>
            <person name="Thorn A.M."/>
            <person name="Russell D.H."/>
            <person name="Young R."/>
        </authorList>
    </citation>
    <scope>NUCLEOTIDE SEQUENCE [LARGE SCALE GENOMIC DNA]</scope>
</reference>
<protein>
    <submittedName>
        <fullName evidence="1">Uncharacterized protein</fullName>
    </submittedName>
</protein>
<organism evidence="1 2">
    <name type="scientific">Caulobacter phage CcrRogue</name>
    <dbReference type="NCBI Taxonomy" id="2927986"/>
    <lineage>
        <taxon>Viruses</taxon>
        <taxon>Duplodnaviria</taxon>
        <taxon>Heunggongvirae</taxon>
        <taxon>Uroviricota</taxon>
        <taxon>Caudoviricetes</taxon>
        <taxon>Jeanschmidtviridae</taxon>
        <taxon>Poindextervirus</taxon>
        <taxon>Poindextervirus rogue</taxon>
    </lineage>
</organism>
<gene>
    <name evidence="1" type="ORF">CcrRogue_gp262</name>
</gene>
<dbReference type="EMBL" id="JX100814">
    <property type="protein sequence ID" value="AFU86744.1"/>
    <property type="molecule type" value="Genomic_DNA"/>
</dbReference>
<accession>K4JND8</accession>
<dbReference type="KEGG" id="vg:13996043"/>